<keyword evidence="3" id="KW-1185">Reference proteome</keyword>
<gene>
    <name evidence="2" type="ORF">K469DRAFT_564497</name>
</gene>
<feature type="region of interest" description="Disordered" evidence="1">
    <location>
        <begin position="1"/>
        <end position="28"/>
    </location>
</feature>
<evidence type="ECO:0000256" key="1">
    <source>
        <dbReference type="SAM" id="MobiDB-lite"/>
    </source>
</evidence>
<name>A0A6A6EC96_9PEZI</name>
<protein>
    <submittedName>
        <fullName evidence="2">Uncharacterized protein</fullName>
    </submittedName>
</protein>
<sequence length="80" mass="9320">MPDIRKRKYFTTPPPIIAPDEHAQDQQSQLENPQRSAVIAIAYFCQMEGIPQPFKKLEGHFKIPTSTTNDILRSKRQRRL</sequence>
<dbReference type="Proteomes" id="UP000800200">
    <property type="component" value="Unassembled WGS sequence"/>
</dbReference>
<dbReference type="AlphaFoldDB" id="A0A6A6EC96"/>
<dbReference type="EMBL" id="ML994622">
    <property type="protein sequence ID" value="KAF2188813.1"/>
    <property type="molecule type" value="Genomic_DNA"/>
</dbReference>
<proteinExistence type="predicted"/>
<evidence type="ECO:0000313" key="3">
    <source>
        <dbReference type="Proteomes" id="UP000800200"/>
    </source>
</evidence>
<evidence type="ECO:0000313" key="2">
    <source>
        <dbReference type="EMBL" id="KAF2188813.1"/>
    </source>
</evidence>
<reference evidence="2" key="1">
    <citation type="journal article" date="2020" name="Stud. Mycol.">
        <title>101 Dothideomycetes genomes: a test case for predicting lifestyles and emergence of pathogens.</title>
        <authorList>
            <person name="Haridas S."/>
            <person name="Albert R."/>
            <person name="Binder M."/>
            <person name="Bloem J."/>
            <person name="Labutti K."/>
            <person name="Salamov A."/>
            <person name="Andreopoulos B."/>
            <person name="Baker S."/>
            <person name="Barry K."/>
            <person name="Bills G."/>
            <person name="Bluhm B."/>
            <person name="Cannon C."/>
            <person name="Castanera R."/>
            <person name="Culley D."/>
            <person name="Daum C."/>
            <person name="Ezra D."/>
            <person name="Gonzalez J."/>
            <person name="Henrissat B."/>
            <person name="Kuo A."/>
            <person name="Liang C."/>
            <person name="Lipzen A."/>
            <person name="Lutzoni F."/>
            <person name="Magnuson J."/>
            <person name="Mondo S."/>
            <person name="Nolan M."/>
            <person name="Ohm R."/>
            <person name="Pangilinan J."/>
            <person name="Park H.-J."/>
            <person name="Ramirez L."/>
            <person name="Alfaro M."/>
            <person name="Sun H."/>
            <person name="Tritt A."/>
            <person name="Yoshinaga Y."/>
            <person name="Zwiers L.-H."/>
            <person name="Turgeon B."/>
            <person name="Goodwin S."/>
            <person name="Spatafora J."/>
            <person name="Crous P."/>
            <person name="Grigoriev I."/>
        </authorList>
    </citation>
    <scope>NUCLEOTIDE SEQUENCE</scope>
    <source>
        <strain evidence="2">CBS 207.26</strain>
    </source>
</reference>
<accession>A0A6A6EC96</accession>
<organism evidence="2 3">
    <name type="scientific">Zopfia rhizophila CBS 207.26</name>
    <dbReference type="NCBI Taxonomy" id="1314779"/>
    <lineage>
        <taxon>Eukaryota</taxon>
        <taxon>Fungi</taxon>
        <taxon>Dikarya</taxon>
        <taxon>Ascomycota</taxon>
        <taxon>Pezizomycotina</taxon>
        <taxon>Dothideomycetes</taxon>
        <taxon>Dothideomycetes incertae sedis</taxon>
        <taxon>Zopfiaceae</taxon>
        <taxon>Zopfia</taxon>
    </lineage>
</organism>